<feature type="transmembrane region" description="Helical" evidence="6">
    <location>
        <begin position="506"/>
        <end position="527"/>
    </location>
</feature>
<dbReference type="InterPro" id="IPR049456">
    <property type="entry name" value="Anoctamin_N_fung"/>
</dbReference>
<comment type="subcellular location">
    <subcellularLocation>
        <location evidence="1">Membrane</location>
        <topology evidence="1">Multi-pass membrane protein</topology>
    </subcellularLocation>
</comment>
<dbReference type="GO" id="GO:0016020">
    <property type="term" value="C:membrane"/>
    <property type="evidence" value="ECO:0007669"/>
    <property type="project" value="UniProtKB-SubCell"/>
</dbReference>
<feature type="transmembrane region" description="Helical" evidence="6">
    <location>
        <begin position="702"/>
        <end position="721"/>
    </location>
</feature>
<name>A0A9P8L6T4_9PEZI</name>
<feature type="transmembrane region" description="Helical" evidence="6">
    <location>
        <begin position="609"/>
        <end position="632"/>
    </location>
</feature>
<reference evidence="9" key="1">
    <citation type="submission" date="2021-03" db="EMBL/GenBank/DDBJ databases">
        <title>Comparative genomics and phylogenomic investigation of the class Geoglossomycetes provide insights into ecological specialization and systematics.</title>
        <authorList>
            <person name="Melie T."/>
            <person name="Pirro S."/>
            <person name="Miller A.N."/>
            <person name="Quandt A."/>
        </authorList>
    </citation>
    <scope>NUCLEOTIDE SEQUENCE</scope>
    <source>
        <strain evidence="9">GBOQ0MN5Z8</strain>
    </source>
</reference>
<accession>A0A9P8L6T4</accession>
<evidence type="ECO:0000313" key="9">
    <source>
        <dbReference type="EMBL" id="KAH0545382.1"/>
    </source>
</evidence>
<feature type="transmembrane region" description="Helical" evidence="6">
    <location>
        <begin position="662"/>
        <end position="682"/>
    </location>
</feature>
<organism evidence="9 10">
    <name type="scientific">Glutinoglossum americanum</name>
    <dbReference type="NCBI Taxonomy" id="1670608"/>
    <lineage>
        <taxon>Eukaryota</taxon>
        <taxon>Fungi</taxon>
        <taxon>Dikarya</taxon>
        <taxon>Ascomycota</taxon>
        <taxon>Pezizomycotina</taxon>
        <taxon>Geoglossomycetes</taxon>
        <taxon>Geoglossales</taxon>
        <taxon>Geoglossaceae</taxon>
        <taxon>Glutinoglossum</taxon>
    </lineage>
</organism>
<feature type="domain" description="Anoctamin transmembrane" evidence="7">
    <location>
        <begin position="246"/>
        <end position="742"/>
    </location>
</feature>
<dbReference type="AlphaFoldDB" id="A0A9P8L6T4"/>
<evidence type="ECO:0000256" key="4">
    <source>
        <dbReference type="ARBA" id="ARBA00023136"/>
    </source>
</evidence>
<evidence type="ECO:0000256" key="6">
    <source>
        <dbReference type="SAM" id="Phobius"/>
    </source>
</evidence>
<dbReference type="GO" id="GO:0005254">
    <property type="term" value="F:chloride channel activity"/>
    <property type="evidence" value="ECO:0007669"/>
    <property type="project" value="TreeGrafter"/>
</dbReference>
<feature type="transmembrane region" description="Helical" evidence="6">
    <location>
        <begin position="359"/>
        <end position="383"/>
    </location>
</feature>
<feature type="transmembrane region" description="Helical" evidence="6">
    <location>
        <begin position="288"/>
        <end position="305"/>
    </location>
</feature>
<keyword evidence="2 6" id="KW-0812">Transmembrane</keyword>
<dbReference type="PANTHER" id="PTHR12308:SF73">
    <property type="entry name" value="ANOCTAMIN"/>
    <property type="match status" value="1"/>
</dbReference>
<proteinExistence type="predicted"/>
<feature type="transmembrane region" description="Helical" evidence="6">
    <location>
        <begin position="254"/>
        <end position="282"/>
    </location>
</feature>
<sequence length="872" mass="98249">MNWHLHSPAARPWQRAVSRTLMLGLSLLPFFLVPSSPLSLHVASKGHAQHEKESGEAGWKMAPLSPAVERSIEADFVIRFRFEVEGETIEIAELCGPSPSEQNFEALVSSLYAAGLSVEARDGESDSILLFVKVADEEMLLSAVYQSRIQDYLHSVCQALPTKESSDTADATLTEAERLRAVYLLITGPKDEGGAGVIVQEAKPSKPGECGWVDAVFPLHDHKFNKEWLRVWSTRYILTVSDLDKIRNHHGEKIAFYFAFLQSYFLSLLFPALTGLLAYFFLPPFSPLFSLLTCLWSIIFTELWARHETDLAIRWGVRGVSTIQRARPEFKADWERVVDGEVERGFSPYRRLGRQALQVPFAIVAGCALGGVIAFCFAVEIFIEEVYEGPGKRFLIYVPTGLLATLEPTITGILTGFAMRLTDYENYETDDAYEDAMVQKVFVFNLITSYLPIYLVAFVYIPYGPVIAPYLDILHLFLSVFAPSHGVASKHTSAFRTDPARLRREVIYFGITAQIVDLIFEVVVPYLRHELFRKVKKTAKTSQLLRQNSSTLDGLKTSAAKQALKHQKQYPPRPFNPTEDSPSMKQTLNEASLPPYDVHTDIREMVMQFGYLTCFSLAWPLLSLCLLINNWVELRSDAVKICYEMRRPVPWRAEGIGPWRGNLGVLAYGGGVVGGALAWLFSDREVVEGEFSEGGEGVRRRMGEWGLLLCLIFCEQIYFALRFVVRFAIEQIGSPALKQERRAQFQARKRYLDSLLHSESAARPRTRGSEARPRTATIVGMFRSVEFERPKSSSNLDPASSGFTSRRGSTASLQPPPMMQEFPHVLVGSEDEGAYEEDEERMRRRTRDRQKSVSVGLGIMRRGVSPMGKKDR</sequence>
<dbReference type="Proteomes" id="UP000698800">
    <property type="component" value="Unassembled WGS sequence"/>
</dbReference>
<keyword evidence="4 6" id="KW-0472">Membrane</keyword>
<dbReference type="PANTHER" id="PTHR12308">
    <property type="entry name" value="ANOCTAMIN"/>
    <property type="match status" value="1"/>
</dbReference>
<keyword evidence="3 6" id="KW-1133">Transmembrane helix</keyword>
<evidence type="ECO:0000259" key="7">
    <source>
        <dbReference type="Pfam" id="PF04547"/>
    </source>
</evidence>
<dbReference type="Pfam" id="PF20877">
    <property type="entry name" value="Anoctamin_N"/>
    <property type="match status" value="1"/>
</dbReference>
<evidence type="ECO:0000313" key="10">
    <source>
        <dbReference type="Proteomes" id="UP000698800"/>
    </source>
</evidence>
<gene>
    <name evidence="9" type="ORF">FGG08_000523</name>
</gene>
<evidence type="ECO:0000256" key="1">
    <source>
        <dbReference type="ARBA" id="ARBA00004141"/>
    </source>
</evidence>
<evidence type="ECO:0000256" key="3">
    <source>
        <dbReference type="ARBA" id="ARBA00022989"/>
    </source>
</evidence>
<evidence type="ECO:0000259" key="8">
    <source>
        <dbReference type="Pfam" id="PF20877"/>
    </source>
</evidence>
<feature type="compositionally biased region" description="Polar residues" evidence="5">
    <location>
        <begin position="792"/>
        <end position="813"/>
    </location>
</feature>
<feature type="transmembrane region" description="Helical" evidence="6">
    <location>
        <begin position="442"/>
        <end position="461"/>
    </location>
</feature>
<comment type="caution">
    <text evidence="9">The sequence shown here is derived from an EMBL/GenBank/DDBJ whole genome shotgun (WGS) entry which is preliminary data.</text>
</comment>
<feature type="compositionally biased region" description="Polar residues" evidence="5">
    <location>
        <begin position="578"/>
        <end position="589"/>
    </location>
</feature>
<protein>
    <submittedName>
        <fullName evidence="9">Uncharacterized protein</fullName>
    </submittedName>
</protein>
<dbReference type="GO" id="GO:0032541">
    <property type="term" value="C:cortical endoplasmic reticulum"/>
    <property type="evidence" value="ECO:0007669"/>
    <property type="project" value="TreeGrafter"/>
</dbReference>
<dbReference type="InterPro" id="IPR049452">
    <property type="entry name" value="Anoctamin_TM"/>
</dbReference>
<feature type="domain" description="Anoctamin alpha-beta plait" evidence="8">
    <location>
        <begin position="74"/>
        <end position="201"/>
    </location>
</feature>
<feature type="region of interest" description="Disordered" evidence="5">
    <location>
        <begin position="789"/>
        <end position="872"/>
    </location>
</feature>
<feature type="region of interest" description="Disordered" evidence="5">
    <location>
        <begin position="563"/>
        <end position="589"/>
    </location>
</feature>
<dbReference type="Pfam" id="PF04547">
    <property type="entry name" value="Anoctamin"/>
    <property type="match status" value="1"/>
</dbReference>
<feature type="compositionally biased region" description="Acidic residues" evidence="5">
    <location>
        <begin position="829"/>
        <end position="839"/>
    </location>
</feature>
<dbReference type="OrthoDB" id="296386at2759"/>
<evidence type="ECO:0000256" key="5">
    <source>
        <dbReference type="SAM" id="MobiDB-lite"/>
    </source>
</evidence>
<evidence type="ECO:0000256" key="2">
    <source>
        <dbReference type="ARBA" id="ARBA00022692"/>
    </source>
</evidence>
<feature type="transmembrane region" description="Helical" evidence="6">
    <location>
        <begin position="395"/>
        <end position="421"/>
    </location>
</feature>
<dbReference type="EMBL" id="JAGHQL010000006">
    <property type="protein sequence ID" value="KAH0545382.1"/>
    <property type="molecule type" value="Genomic_DNA"/>
</dbReference>
<dbReference type="InterPro" id="IPR007632">
    <property type="entry name" value="Anoctamin"/>
</dbReference>
<feature type="transmembrane region" description="Helical" evidence="6">
    <location>
        <begin position="20"/>
        <end position="43"/>
    </location>
</feature>
<keyword evidence="10" id="KW-1185">Reference proteome</keyword>